<dbReference type="EMBL" id="JAAPAO010000082">
    <property type="protein sequence ID" value="KAF4673470.1"/>
    <property type="molecule type" value="Genomic_DNA"/>
</dbReference>
<feature type="region of interest" description="Disordered" evidence="1">
    <location>
        <begin position="1"/>
        <end position="50"/>
    </location>
</feature>
<evidence type="ECO:0000313" key="2">
    <source>
        <dbReference type="EMBL" id="KAF4673470.1"/>
    </source>
</evidence>
<dbReference type="OrthoDB" id="424056at2759"/>
<proteinExistence type="predicted"/>
<feature type="compositionally biased region" description="Low complexity" evidence="1">
    <location>
        <begin position="69"/>
        <end position="88"/>
    </location>
</feature>
<organism evidence="2 3">
    <name type="scientific">Perkinsus chesapeaki</name>
    <name type="common">Clam parasite</name>
    <name type="synonym">Perkinsus andrewsi</name>
    <dbReference type="NCBI Taxonomy" id="330153"/>
    <lineage>
        <taxon>Eukaryota</taxon>
        <taxon>Sar</taxon>
        <taxon>Alveolata</taxon>
        <taxon>Perkinsozoa</taxon>
        <taxon>Perkinsea</taxon>
        <taxon>Perkinsida</taxon>
        <taxon>Perkinsidae</taxon>
        <taxon>Perkinsus</taxon>
    </lineage>
</organism>
<sequence>MTTTEAPATTTSTTSTSGTTPPSTSSAAASTQTTSGSVMTTREAVTTTTELPTTTTVASTIHGTTSPLTTATTEVTTTPTPTTTTSNETNERRFGTYSWSQDYWRKGDPSLINFGASDIGKLWNSGDVYVNIADNTNPDRIHDAEKLLPFMKEWRQRTGNDQRLWLTYGDVKTGKGSRMLEFVDTFQKYLEDYITAKDMQAIAPVGLSFDVEHMEPEDIKKTLLKAQEMKEDVTNKMGYAPGSLFIDFAIEGQKNTLGTQYIMQYADHATMMLYRNAIDGDYKDDLLYRMNYMMTEQCEVCTQPGWENLKAKITIMLEGSCTVDQYCWKLSMCAYGTDSYPDPSGGIEYAWDLLNELKARTVSDGILTQEQFDYLYDIHGSLYVIHNWEWVRCYYGDEFSRQMGFSNCVKDYHQDVDRCMCRDCDSTSTTASAALLW</sequence>
<feature type="region of interest" description="Disordered" evidence="1">
    <location>
        <begin position="69"/>
        <end position="89"/>
    </location>
</feature>
<reference evidence="2 3" key="1">
    <citation type="submission" date="2020-04" db="EMBL/GenBank/DDBJ databases">
        <title>Perkinsus chesapeaki whole genome sequence.</title>
        <authorList>
            <person name="Bogema D.R."/>
        </authorList>
    </citation>
    <scope>NUCLEOTIDE SEQUENCE [LARGE SCALE GENOMIC DNA]</scope>
    <source>
        <strain evidence="2">ATCC PRA-425</strain>
    </source>
</reference>
<dbReference type="AlphaFoldDB" id="A0A7J6MQF8"/>
<evidence type="ECO:0000256" key="1">
    <source>
        <dbReference type="SAM" id="MobiDB-lite"/>
    </source>
</evidence>
<keyword evidence="3" id="KW-1185">Reference proteome</keyword>
<protein>
    <submittedName>
        <fullName evidence="2">Uncharacterized protein</fullName>
    </submittedName>
</protein>
<dbReference type="Proteomes" id="UP000591131">
    <property type="component" value="Unassembled WGS sequence"/>
</dbReference>
<evidence type="ECO:0000313" key="3">
    <source>
        <dbReference type="Proteomes" id="UP000591131"/>
    </source>
</evidence>
<name>A0A7J6MQF8_PERCH</name>
<accession>A0A7J6MQF8</accession>
<gene>
    <name evidence="2" type="ORF">FOL47_010522</name>
</gene>
<comment type="caution">
    <text evidence="2">The sequence shown here is derived from an EMBL/GenBank/DDBJ whole genome shotgun (WGS) entry which is preliminary data.</text>
</comment>